<dbReference type="OrthoDB" id="9978173at2759"/>
<protein>
    <submittedName>
        <fullName evidence="1">Uncharacterized protein</fullName>
    </submittedName>
</protein>
<dbReference type="OMA" id="RICHHIG"/>
<evidence type="ECO:0000313" key="2">
    <source>
        <dbReference type="Proteomes" id="UP000029665"/>
    </source>
</evidence>
<dbReference type="PANTHER" id="PTHR31252:SF11">
    <property type="entry name" value="DUF4419 DOMAIN-CONTAINING PROTEIN"/>
    <property type="match status" value="1"/>
</dbReference>
<feature type="non-terminal residue" evidence="1">
    <location>
        <position position="1"/>
    </location>
</feature>
<evidence type="ECO:0000313" key="1">
    <source>
        <dbReference type="EMBL" id="CDO71951.1"/>
    </source>
</evidence>
<proteinExistence type="predicted"/>
<dbReference type="STRING" id="5643.A0A060SCL1"/>
<dbReference type="AlphaFoldDB" id="A0A060SCL1"/>
<organism evidence="1 2">
    <name type="scientific">Pycnoporus cinnabarinus</name>
    <name type="common">Cinnabar-red polypore</name>
    <name type="synonym">Trametes cinnabarina</name>
    <dbReference type="NCBI Taxonomy" id="5643"/>
    <lineage>
        <taxon>Eukaryota</taxon>
        <taxon>Fungi</taxon>
        <taxon>Dikarya</taxon>
        <taxon>Basidiomycota</taxon>
        <taxon>Agaricomycotina</taxon>
        <taxon>Agaricomycetes</taxon>
        <taxon>Polyporales</taxon>
        <taxon>Polyporaceae</taxon>
        <taxon>Trametes</taxon>
    </lineage>
</organism>
<name>A0A060SCL1_PYCCI</name>
<reference evidence="1" key="1">
    <citation type="submission" date="2014-01" db="EMBL/GenBank/DDBJ databases">
        <title>The genome of the white-rot fungus Pycnoporus cinnabarinus: a basidiomycete model with a versatile arsenal for lignocellulosic biomass breakdown.</title>
        <authorList>
            <person name="Levasseur A."/>
            <person name="Lomascolo A."/>
            <person name="Ruiz-Duenas F.J."/>
            <person name="Uzan E."/>
            <person name="Piumi F."/>
            <person name="Kues U."/>
            <person name="Ram A.F.J."/>
            <person name="Murat C."/>
            <person name="Haon M."/>
            <person name="Benoit I."/>
            <person name="Arfi Y."/>
            <person name="Chevret D."/>
            <person name="Drula E."/>
            <person name="Kwon M.J."/>
            <person name="Gouret P."/>
            <person name="Lesage-Meessen L."/>
            <person name="Lombard V."/>
            <person name="Mariette J."/>
            <person name="Noirot C."/>
            <person name="Park J."/>
            <person name="Patyshakuliyeva A."/>
            <person name="Wieneger R.A.B."/>
            <person name="Wosten H.A.B."/>
            <person name="Martin F."/>
            <person name="Coutinho P.M."/>
            <person name="de Vries R."/>
            <person name="Martinez A.T."/>
            <person name="Klopp C."/>
            <person name="Pontarotti P."/>
            <person name="Henrissat B."/>
            <person name="Record E."/>
        </authorList>
    </citation>
    <scope>NUCLEOTIDE SEQUENCE [LARGE SCALE GENOMIC DNA]</scope>
    <source>
        <strain evidence="1">BRFM137</strain>
    </source>
</reference>
<keyword evidence="2" id="KW-1185">Reference proteome</keyword>
<gene>
    <name evidence="1" type="ORF">BN946_scf184940.g98</name>
</gene>
<dbReference type="EMBL" id="CCBP010000108">
    <property type="protein sequence ID" value="CDO71951.1"/>
    <property type="molecule type" value="Genomic_DNA"/>
</dbReference>
<dbReference type="Pfam" id="PF14388">
    <property type="entry name" value="DUF4419"/>
    <property type="match status" value="1"/>
</dbReference>
<dbReference type="InterPro" id="IPR025533">
    <property type="entry name" value="DUF4419"/>
</dbReference>
<accession>A0A060SCL1</accession>
<dbReference type="PANTHER" id="PTHR31252">
    <property type="entry name" value="DUF4419 DOMAIN-CONTAINING PROTEIN"/>
    <property type="match status" value="1"/>
</dbReference>
<dbReference type="Proteomes" id="UP000029665">
    <property type="component" value="Unassembled WGS sequence"/>
</dbReference>
<comment type="caution">
    <text evidence="1">The sequence shown here is derived from an EMBL/GenBank/DDBJ whole genome shotgun (WGS) entry which is preliminary data.</text>
</comment>
<dbReference type="HOGENOM" id="CLU_037155_2_0_1"/>
<sequence>MPVTFAVTPVAAEAVYGDERITDAEILSGACKAQFPLCKEILQSSITDEERSSLYPETNGFVRTVLSAYACHRHLVLRPDDVWIAILTQLCFYFTYRIVIICGIPTITLLGTQSDWLSLLRRLDRLPTLGPEPAAWARMLRPVLRRFVEVFDNPEQPDLEFWRSVVYRRQEMCGQDDLSGWLTAFCVWNHNGVWKAGRLPDLPAMQDNEPAAGNHEKSLEKMDEKSRSSFILPTSPQAAESRKINQFDESDARESYCEVDVIVDDNGVRLNCNMIAGHVAGKVLKSEPDGKMDTLTPSAQWFIYEKW</sequence>